<dbReference type="EMBL" id="KV747855">
    <property type="protein sequence ID" value="OCK72650.1"/>
    <property type="molecule type" value="Genomic_DNA"/>
</dbReference>
<evidence type="ECO:0000313" key="3">
    <source>
        <dbReference type="Proteomes" id="UP000250266"/>
    </source>
</evidence>
<gene>
    <name evidence="2" type="ORF">K432DRAFT_430926</name>
</gene>
<dbReference type="AlphaFoldDB" id="A0A8E2J7N8"/>
<proteinExistence type="predicted"/>
<evidence type="ECO:0000256" key="1">
    <source>
        <dbReference type="SAM" id="MobiDB-lite"/>
    </source>
</evidence>
<feature type="region of interest" description="Disordered" evidence="1">
    <location>
        <begin position="1"/>
        <end position="87"/>
    </location>
</feature>
<accession>A0A8E2J7N8</accession>
<sequence length="119" mass="12786">MDTMSDAQPPQCSVFCASNTKGTKGDRKRKRTMGESAPIELAGGKGGRVCDGCEQSYGRQSYGRQSYGRQSYEQRRGQPSIDGQATTSTTNIYAEVFKQQKKKVGDEGASGLMYGAAAP</sequence>
<evidence type="ECO:0000313" key="2">
    <source>
        <dbReference type="EMBL" id="OCK72650.1"/>
    </source>
</evidence>
<feature type="compositionally biased region" description="Polar residues" evidence="1">
    <location>
        <begin position="1"/>
        <end position="19"/>
    </location>
</feature>
<protein>
    <submittedName>
        <fullName evidence="2">Uncharacterized protein</fullName>
    </submittedName>
</protein>
<name>A0A8E2J7N8_9PEZI</name>
<organism evidence="2 3">
    <name type="scientific">Lepidopterella palustris CBS 459.81</name>
    <dbReference type="NCBI Taxonomy" id="1314670"/>
    <lineage>
        <taxon>Eukaryota</taxon>
        <taxon>Fungi</taxon>
        <taxon>Dikarya</taxon>
        <taxon>Ascomycota</taxon>
        <taxon>Pezizomycotina</taxon>
        <taxon>Dothideomycetes</taxon>
        <taxon>Pleosporomycetidae</taxon>
        <taxon>Mytilinidiales</taxon>
        <taxon>Argynnaceae</taxon>
        <taxon>Lepidopterella</taxon>
    </lineage>
</organism>
<dbReference type="Proteomes" id="UP000250266">
    <property type="component" value="Unassembled WGS sequence"/>
</dbReference>
<keyword evidence="3" id="KW-1185">Reference proteome</keyword>
<reference evidence="2 3" key="1">
    <citation type="journal article" date="2016" name="Nat. Commun.">
        <title>Ectomycorrhizal ecology is imprinted in the genome of the dominant symbiotic fungus Cenococcum geophilum.</title>
        <authorList>
            <consortium name="DOE Joint Genome Institute"/>
            <person name="Peter M."/>
            <person name="Kohler A."/>
            <person name="Ohm R.A."/>
            <person name="Kuo A."/>
            <person name="Krutzmann J."/>
            <person name="Morin E."/>
            <person name="Arend M."/>
            <person name="Barry K.W."/>
            <person name="Binder M."/>
            <person name="Choi C."/>
            <person name="Clum A."/>
            <person name="Copeland A."/>
            <person name="Grisel N."/>
            <person name="Haridas S."/>
            <person name="Kipfer T."/>
            <person name="LaButti K."/>
            <person name="Lindquist E."/>
            <person name="Lipzen A."/>
            <person name="Maire R."/>
            <person name="Meier B."/>
            <person name="Mihaltcheva S."/>
            <person name="Molinier V."/>
            <person name="Murat C."/>
            <person name="Poggeler S."/>
            <person name="Quandt C.A."/>
            <person name="Sperisen C."/>
            <person name="Tritt A."/>
            <person name="Tisserant E."/>
            <person name="Crous P.W."/>
            <person name="Henrissat B."/>
            <person name="Nehls U."/>
            <person name="Egli S."/>
            <person name="Spatafora J.W."/>
            <person name="Grigoriev I.V."/>
            <person name="Martin F.M."/>
        </authorList>
    </citation>
    <scope>NUCLEOTIDE SEQUENCE [LARGE SCALE GENOMIC DNA]</scope>
    <source>
        <strain evidence="2 3">CBS 459.81</strain>
    </source>
</reference>
<feature type="compositionally biased region" description="Polar residues" evidence="1">
    <location>
        <begin position="57"/>
        <end position="71"/>
    </location>
</feature>